<dbReference type="InterPro" id="IPR043592">
    <property type="entry name" value="FMNL_animal"/>
</dbReference>
<dbReference type="STRING" id="7232.A0A484BR41"/>
<feature type="region of interest" description="Disordered" evidence="3">
    <location>
        <begin position="698"/>
        <end position="777"/>
    </location>
</feature>
<dbReference type="GO" id="GO:0016477">
    <property type="term" value="P:cell migration"/>
    <property type="evidence" value="ECO:0007669"/>
    <property type="project" value="TreeGrafter"/>
</dbReference>
<dbReference type="GO" id="GO:0031267">
    <property type="term" value="F:small GTPase binding"/>
    <property type="evidence" value="ECO:0007669"/>
    <property type="project" value="InterPro"/>
</dbReference>
<feature type="compositionally biased region" description="Polar residues" evidence="3">
    <location>
        <begin position="141"/>
        <end position="152"/>
    </location>
</feature>
<evidence type="ECO:0000259" key="5">
    <source>
        <dbReference type="PROSITE" id="PS51232"/>
    </source>
</evidence>
<dbReference type="GO" id="GO:0030866">
    <property type="term" value="P:cortical actin cytoskeleton organization"/>
    <property type="evidence" value="ECO:0007669"/>
    <property type="project" value="TreeGrafter"/>
</dbReference>
<dbReference type="InterPro" id="IPR042201">
    <property type="entry name" value="FH2_Formin_sf"/>
</dbReference>
<dbReference type="OrthoDB" id="1668162at2759"/>
<dbReference type="SMART" id="SM01140">
    <property type="entry name" value="Drf_GBD"/>
    <property type="match status" value="1"/>
</dbReference>
<evidence type="ECO:0000259" key="4">
    <source>
        <dbReference type="PROSITE" id="PS51231"/>
    </source>
</evidence>
<evidence type="ECO:0000256" key="3">
    <source>
        <dbReference type="SAM" id="MobiDB-lite"/>
    </source>
</evidence>
<evidence type="ECO:0000313" key="8">
    <source>
        <dbReference type="Proteomes" id="UP000295192"/>
    </source>
</evidence>
<organism evidence="7 8">
    <name type="scientific">Drosophila navojoa</name>
    <name type="common">Fruit fly</name>
    <dbReference type="NCBI Taxonomy" id="7232"/>
    <lineage>
        <taxon>Eukaryota</taxon>
        <taxon>Metazoa</taxon>
        <taxon>Ecdysozoa</taxon>
        <taxon>Arthropoda</taxon>
        <taxon>Hexapoda</taxon>
        <taxon>Insecta</taxon>
        <taxon>Pterygota</taxon>
        <taxon>Neoptera</taxon>
        <taxon>Endopterygota</taxon>
        <taxon>Diptera</taxon>
        <taxon>Brachycera</taxon>
        <taxon>Muscomorpha</taxon>
        <taxon>Ephydroidea</taxon>
        <taxon>Drosophilidae</taxon>
        <taxon>Drosophila</taxon>
    </lineage>
</organism>
<accession>A0A484BR41</accession>
<feature type="domain" description="FH2" evidence="6">
    <location>
        <begin position="783"/>
        <end position="1186"/>
    </location>
</feature>
<name>A0A484BR41_DRONA</name>
<dbReference type="PROSITE" id="PS51232">
    <property type="entry name" value="GBD_FH3"/>
    <property type="match status" value="1"/>
</dbReference>
<dbReference type="FunFam" id="1.20.58.2220:FF:000010">
    <property type="entry name" value="Uncharacterized protein, isoform C"/>
    <property type="match status" value="1"/>
</dbReference>
<dbReference type="GO" id="GO:0051015">
    <property type="term" value="F:actin filament binding"/>
    <property type="evidence" value="ECO:0007669"/>
    <property type="project" value="TreeGrafter"/>
</dbReference>
<dbReference type="InterPro" id="IPR011989">
    <property type="entry name" value="ARM-like"/>
</dbReference>
<feature type="compositionally biased region" description="Polar residues" evidence="3">
    <location>
        <begin position="740"/>
        <end position="750"/>
    </location>
</feature>
<dbReference type="Pfam" id="PF06367">
    <property type="entry name" value="Drf_FH3"/>
    <property type="match status" value="1"/>
</dbReference>
<feature type="region of interest" description="Disordered" evidence="3">
    <location>
        <begin position="132"/>
        <end position="152"/>
    </location>
</feature>
<dbReference type="Gene3D" id="1.25.10.10">
    <property type="entry name" value="Leucine-rich Repeat Variant"/>
    <property type="match status" value="2"/>
</dbReference>
<dbReference type="AlphaFoldDB" id="A0A484BR41"/>
<keyword evidence="8" id="KW-1185">Reference proteome</keyword>
<dbReference type="EMBL" id="LSRL02000010">
    <property type="protein sequence ID" value="TDG51306.1"/>
    <property type="molecule type" value="Genomic_DNA"/>
</dbReference>
<dbReference type="GO" id="GO:0008360">
    <property type="term" value="P:regulation of cell shape"/>
    <property type="evidence" value="ECO:0007669"/>
    <property type="project" value="TreeGrafter"/>
</dbReference>
<dbReference type="PANTHER" id="PTHR45857:SF4">
    <property type="entry name" value="FORMIN-LIKE PROTEIN"/>
    <property type="match status" value="1"/>
</dbReference>
<evidence type="ECO:0008006" key="9">
    <source>
        <dbReference type="Google" id="ProtNLM"/>
    </source>
</evidence>
<evidence type="ECO:0000259" key="6">
    <source>
        <dbReference type="PROSITE" id="PS51444"/>
    </source>
</evidence>
<dbReference type="SUPFAM" id="SSF101447">
    <property type="entry name" value="Formin homology 2 domain (FH2 domain)"/>
    <property type="match status" value="1"/>
</dbReference>
<dbReference type="SMART" id="SM01139">
    <property type="entry name" value="Drf_FH3"/>
    <property type="match status" value="1"/>
</dbReference>
<comment type="caution">
    <text evidence="7">The sequence shown here is derived from an EMBL/GenBank/DDBJ whole genome shotgun (WGS) entry which is preliminary data.</text>
</comment>
<dbReference type="SMART" id="SM00498">
    <property type="entry name" value="FH2"/>
    <property type="match status" value="1"/>
</dbReference>
<dbReference type="InterPro" id="IPR015425">
    <property type="entry name" value="FH2_Formin"/>
</dbReference>
<feature type="coiled-coil region" evidence="2">
    <location>
        <begin position="1072"/>
        <end position="1129"/>
    </location>
</feature>
<reference evidence="7 8" key="1">
    <citation type="journal article" date="2019" name="J. Hered.">
        <title>An Improved Genome Assembly for Drosophila navojoa, the Basal Species in the mojavensis Cluster.</title>
        <authorList>
            <person name="Vanderlinde T."/>
            <person name="Dupim E.G."/>
            <person name="Nazario-Yepiz N.O."/>
            <person name="Carvalho A.B."/>
        </authorList>
    </citation>
    <scope>NUCLEOTIDE SEQUENCE [LARGE SCALE GENOMIC DNA]</scope>
    <source>
        <strain evidence="7">Navoj_Jal97</strain>
        <tissue evidence="7">Whole organism</tissue>
    </source>
</reference>
<feature type="compositionally biased region" description="Pro residues" evidence="3">
    <location>
        <begin position="701"/>
        <end position="732"/>
    </location>
</feature>
<dbReference type="GO" id="GO:0005829">
    <property type="term" value="C:cytosol"/>
    <property type="evidence" value="ECO:0007669"/>
    <property type="project" value="TreeGrafter"/>
</dbReference>
<dbReference type="InterPro" id="IPR014767">
    <property type="entry name" value="DAD_dom"/>
</dbReference>
<dbReference type="SUPFAM" id="SSF48371">
    <property type="entry name" value="ARM repeat"/>
    <property type="match status" value="1"/>
</dbReference>
<proteinExistence type="inferred from homology"/>
<keyword evidence="2" id="KW-0175">Coiled coil</keyword>
<gene>
    <name evidence="7" type="ORF">AWZ03_002393</name>
</gene>
<comment type="similarity">
    <text evidence="1">Belongs to the formin homology family.</text>
</comment>
<sequence length="1280" mass="143251">MFENYEGERRQGSNIALDIFSGIKEQLSSCPERTRAFCRTVWGAVSTSLSTALTAASIEAGDARDDGGGGGGGAGGGGGGGAGGWCSTITTATTGAASASSGRFATIMGAVKSRPITSADVDRQEDQRQQLPPLHQHQHQNTNSMQRNGHHSATLQKQDLRYDIGSSSQYHHVRQPSVRSRSQQPMPTTDELDRRFAKVLASMDLPPDKAKLLRNYDDEKKWDMICDQEMVQAKDPPSHYLSKLRTYLDPKASRSHRKRKMVGESTSTQVLRDLEISLRTNHIEWVKEFLDDTNQGLDALVDYLSFRLQMMRHEQRLQGALCASEERLNLINGLDASEVVLNNSSMSPGGGGNNANLTNGSLMLDGSRQQSGTHSSHSHSYSFVRPTIAEVLDSPSLKRRSRHIAKLNMGAATDDIHVSIMCLRAIMNNKYGFNMVIQHREAINCIALSLIHKSLRTKALVLELLAAICLVKGGHEIILSSFDNFKDVCQEQRRFQTLMEYFMNFEAFNIDFMVACMQFMNIVVHSVEDMNYRVHLQYEFTALGLDKYLERIRLTESEELKVQISAYLDNVFDVAALMEDSETKTSALERVQELEDQLEREIDRNSEFLYKFAELETENQTLKAERDQLAMLRQQSEEQLNALQRMLQQNEQELKKRDTLLHNKNLELQTLSRSLPRSASSGDGTLVNGSLLACSANGAVSPPPPPPPPMPAAAAPPPPPPPAPPAPPPPPMMQGLTPLGSPNGSVTSTVPSPPHAPPMLSSFQPPPPPAAGFMPAPDGAMTIKRKVPTKYKLPTLNWIALKPNQVRGTIFNELDDEKIFKQIDFNEFEERFKIGIGGPLHNGSNGSEVDGSLSSYPSKRFKKPDNISLLEHTRLRNIAISRRKLGMPIDDVVAAIHSLDLKKLSLENVELLQKMVPTDAEVKAYKEFIIERKDQQLLTEEDKFMLQLSRVERISSKLAIMNYMGNFVDSVHLISPQVLSIASASNSLKQSRKFKAVLEIVLAFGNYLNSNKRGPAYGFKLQSLDTLIDTKSTDKRSSLLHYIVATIRAKFPELLNFECELYGTEKAASVALENVVADVQELDKGMEQVRKEVELRVKGTQTHILRDFLNNSEDKLKKIKSDLRVAQDAFKECVEYFGDSSRNADAAAFFALIVRFTRAFKQLDQENEQRRRLEQAAALAATKKESDQVMLRNKFNQKKQQLPTTCALSLQDAVINELKSKTHSVREKKLLQQDEVYNGALEDILLGLKNEPYRRADAVRRSQRRRIDNRLSRTLEEMDC</sequence>
<evidence type="ECO:0000256" key="2">
    <source>
        <dbReference type="SAM" id="Coils"/>
    </source>
</evidence>
<dbReference type="OMA" id="MMPGFSP"/>
<protein>
    <recommendedName>
        <fullName evidence="9">FH2 domain-containing protein</fullName>
    </recommendedName>
</protein>
<dbReference type="InterPro" id="IPR010472">
    <property type="entry name" value="FH3_dom"/>
</dbReference>
<dbReference type="Pfam" id="PF02181">
    <property type="entry name" value="FH2"/>
    <property type="match status" value="1"/>
</dbReference>
<dbReference type="PANTHER" id="PTHR45857">
    <property type="entry name" value="FORMIN-LIKE PROTEIN"/>
    <property type="match status" value="1"/>
</dbReference>
<dbReference type="Pfam" id="PF06371">
    <property type="entry name" value="Drf_GBD"/>
    <property type="match status" value="2"/>
</dbReference>
<dbReference type="PROSITE" id="PS51231">
    <property type="entry name" value="DAD"/>
    <property type="match status" value="1"/>
</dbReference>
<feature type="domain" description="GBD/FH3" evidence="5">
    <location>
        <begin position="184"/>
        <end position="679"/>
    </location>
</feature>
<dbReference type="InterPro" id="IPR016024">
    <property type="entry name" value="ARM-type_fold"/>
</dbReference>
<feature type="compositionally biased region" description="Polar residues" evidence="3">
    <location>
        <begin position="177"/>
        <end position="187"/>
    </location>
</feature>
<feature type="region of interest" description="Disordered" evidence="3">
    <location>
        <begin position="168"/>
        <end position="190"/>
    </location>
</feature>
<evidence type="ECO:0000256" key="1">
    <source>
        <dbReference type="ARBA" id="ARBA00023449"/>
    </source>
</evidence>
<feature type="domain" description="DAD" evidence="4">
    <location>
        <begin position="1234"/>
        <end position="1267"/>
    </location>
</feature>
<dbReference type="Proteomes" id="UP000295192">
    <property type="component" value="Unassembled WGS sequence"/>
</dbReference>
<dbReference type="PROSITE" id="PS51444">
    <property type="entry name" value="FH2"/>
    <property type="match status" value="1"/>
</dbReference>
<evidence type="ECO:0000313" key="7">
    <source>
        <dbReference type="EMBL" id="TDG51306.1"/>
    </source>
</evidence>
<dbReference type="InterPro" id="IPR014768">
    <property type="entry name" value="GBD/FH3_dom"/>
</dbReference>
<feature type="coiled-coil region" evidence="2">
    <location>
        <begin position="577"/>
        <end position="657"/>
    </location>
</feature>
<dbReference type="InterPro" id="IPR010473">
    <property type="entry name" value="GTPase-bd"/>
</dbReference>
<feature type="coiled-coil region" evidence="2">
    <location>
        <begin position="1156"/>
        <end position="1183"/>
    </location>
</feature>
<dbReference type="Gene3D" id="1.20.58.2220">
    <property type="entry name" value="Formin, FH2 domain"/>
    <property type="match status" value="1"/>
</dbReference>